<accession>A0A4Y2D110</accession>
<dbReference type="AlphaFoldDB" id="A0A4Y2D110"/>
<gene>
    <name evidence="3" type="ORF">AVEN_131079_1</name>
</gene>
<feature type="compositionally biased region" description="Polar residues" evidence="1">
    <location>
        <begin position="71"/>
        <end position="88"/>
    </location>
</feature>
<sequence length="105" mass="11968">MFLVTEQRLVSPLVPPSLSLLLHLLFFIAYLIGKSLTNTPISPINDPEAKERRSQEEIPPDWLVELAIRSRSLSSDPPHQTLMRSNQPPGKRMDPARQQRAEETQ</sequence>
<evidence type="ECO:0000256" key="1">
    <source>
        <dbReference type="SAM" id="MobiDB-lite"/>
    </source>
</evidence>
<keyword evidence="2" id="KW-1133">Transmembrane helix</keyword>
<evidence type="ECO:0000256" key="2">
    <source>
        <dbReference type="SAM" id="Phobius"/>
    </source>
</evidence>
<keyword evidence="2" id="KW-0812">Transmembrane</keyword>
<proteinExistence type="predicted"/>
<feature type="region of interest" description="Disordered" evidence="1">
    <location>
        <begin position="71"/>
        <end position="105"/>
    </location>
</feature>
<comment type="caution">
    <text evidence="3">The sequence shown here is derived from an EMBL/GenBank/DDBJ whole genome shotgun (WGS) entry which is preliminary data.</text>
</comment>
<dbReference type="OrthoDB" id="10474349at2759"/>
<evidence type="ECO:0000313" key="4">
    <source>
        <dbReference type="Proteomes" id="UP000499080"/>
    </source>
</evidence>
<feature type="compositionally biased region" description="Basic and acidic residues" evidence="1">
    <location>
        <begin position="47"/>
        <end position="56"/>
    </location>
</feature>
<keyword evidence="4" id="KW-1185">Reference proteome</keyword>
<evidence type="ECO:0000313" key="3">
    <source>
        <dbReference type="EMBL" id="GBM10343.1"/>
    </source>
</evidence>
<keyword evidence="2" id="KW-0472">Membrane</keyword>
<protein>
    <submittedName>
        <fullName evidence="3">Uncharacterized protein</fullName>
    </submittedName>
</protein>
<dbReference type="EMBL" id="BGPR01000284">
    <property type="protein sequence ID" value="GBM10343.1"/>
    <property type="molecule type" value="Genomic_DNA"/>
</dbReference>
<dbReference type="Proteomes" id="UP000499080">
    <property type="component" value="Unassembled WGS sequence"/>
</dbReference>
<name>A0A4Y2D110_ARAVE</name>
<feature type="compositionally biased region" description="Basic and acidic residues" evidence="1">
    <location>
        <begin position="91"/>
        <end position="105"/>
    </location>
</feature>
<organism evidence="3 4">
    <name type="scientific">Araneus ventricosus</name>
    <name type="common">Orbweaver spider</name>
    <name type="synonym">Epeira ventricosa</name>
    <dbReference type="NCBI Taxonomy" id="182803"/>
    <lineage>
        <taxon>Eukaryota</taxon>
        <taxon>Metazoa</taxon>
        <taxon>Ecdysozoa</taxon>
        <taxon>Arthropoda</taxon>
        <taxon>Chelicerata</taxon>
        <taxon>Arachnida</taxon>
        <taxon>Araneae</taxon>
        <taxon>Araneomorphae</taxon>
        <taxon>Entelegynae</taxon>
        <taxon>Araneoidea</taxon>
        <taxon>Araneidae</taxon>
        <taxon>Araneus</taxon>
    </lineage>
</organism>
<feature type="transmembrane region" description="Helical" evidence="2">
    <location>
        <begin position="12"/>
        <end position="32"/>
    </location>
</feature>
<feature type="region of interest" description="Disordered" evidence="1">
    <location>
        <begin position="37"/>
        <end position="58"/>
    </location>
</feature>
<reference evidence="3 4" key="1">
    <citation type="journal article" date="2019" name="Sci. Rep.">
        <title>Orb-weaving spider Araneus ventricosus genome elucidates the spidroin gene catalogue.</title>
        <authorList>
            <person name="Kono N."/>
            <person name="Nakamura H."/>
            <person name="Ohtoshi R."/>
            <person name="Moran D.A.P."/>
            <person name="Shinohara A."/>
            <person name="Yoshida Y."/>
            <person name="Fujiwara M."/>
            <person name="Mori M."/>
            <person name="Tomita M."/>
            <person name="Arakawa K."/>
        </authorList>
    </citation>
    <scope>NUCLEOTIDE SEQUENCE [LARGE SCALE GENOMIC DNA]</scope>
</reference>